<evidence type="ECO:0000256" key="4">
    <source>
        <dbReference type="ARBA" id="ARBA00023098"/>
    </source>
</evidence>
<dbReference type="RefSeq" id="WP_377381439.1">
    <property type="nucleotide sequence ID" value="NZ_JBHSSW010000066.1"/>
</dbReference>
<dbReference type="PANTHER" id="PTHR35809">
    <property type="entry name" value="ARCHAETIDYLSERINE DECARBOXYLASE PROENZYME-RELATED"/>
    <property type="match status" value="1"/>
</dbReference>
<evidence type="ECO:0000256" key="1">
    <source>
        <dbReference type="ARBA" id="ARBA00022475"/>
    </source>
</evidence>
<evidence type="ECO:0000313" key="14">
    <source>
        <dbReference type="Proteomes" id="UP001596303"/>
    </source>
</evidence>
<organism evidence="13 14">
    <name type="scientific">Ponticaulis profundi</name>
    <dbReference type="NCBI Taxonomy" id="2665222"/>
    <lineage>
        <taxon>Bacteria</taxon>
        <taxon>Pseudomonadati</taxon>
        <taxon>Pseudomonadota</taxon>
        <taxon>Alphaproteobacteria</taxon>
        <taxon>Hyphomonadales</taxon>
        <taxon>Hyphomonadaceae</taxon>
        <taxon>Ponticaulis</taxon>
    </lineage>
</organism>
<dbReference type="Pfam" id="PF02666">
    <property type="entry name" value="PS_Dcarbxylase"/>
    <property type="match status" value="1"/>
</dbReference>
<feature type="transmembrane region" description="Helical" evidence="12">
    <location>
        <begin position="21"/>
        <end position="38"/>
    </location>
</feature>
<feature type="region of interest" description="Disordered" evidence="11">
    <location>
        <begin position="262"/>
        <end position="335"/>
    </location>
</feature>
<keyword evidence="14" id="KW-1185">Reference proteome</keyword>
<comment type="caution">
    <text evidence="13">The sequence shown here is derived from an EMBL/GenBank/DDBJ whole genome shotgun (WGS) entry which is preliminary data.</text>
</comment>
<proteinExistence type="predicted"/>
<keyword evidence="7" id="KW-0594">Phospholipid biosynthesis</keyword>
<keyword evidence="9" id="KW-1208">Phospholipid metabolism</keyword>
<dbReference type="Proteomes" id="UP001596303">
    <property type="component" value="Unassembled WGS sequence"/>
</dbReference>
<feature type="compositionally biased region" description="Basic and acidic residues" evidence="11">
    <location>
        <begin position="308"/>
        <end position="318"/>
    </location>
</feature>
<evidence type="ECO:0000256" key="12">
    <source>
        <dbReference type="SAM" id="Phobius"/>
    </source>
</evidence>
<evidence type="ECO:0000256" key="2">
    <source>
        <dbReference type="ARBA" id="ARBA00022516"/>
    </source>
</evidence>
<protein>
    <submittedName>
        <fullName evidence="13">Phosphatidylserine decarboxylase</fullName>
    </submittedName>
</protein>
<sequence>MAKKNSNSLPIWYKAKFDLEGLGFGGLALALAIIVSGIPLIGWLLSLICWIALVAILLASRDSERTPPDMTKVVVAPCDGIVTDVATVAPPRELRWDVPEVFRIRIASSPFTANGMRSPLSGSVESFIEEEGAPSALASDPDESDLREAFILVTGDDGVAGVRLATGGLGPRLDIDLEAGDNVRIGRKIGVRRLGGWCDVFLPIGAETRLLTGQTVIGGETIISSLEYVAYEHTPYTPPAPTVPAEIEEPVAEDSVLETVAPDVDPAEPEKSDSKATAIEVEPETPEVLDSVAPDAEPGDVASEPVEEEKPAVAEEKPKPKRKPRARTTKPKPKA</sequence>
<keyword evidence="3" id="KW-0210">Decarboxylase</keyword>
<reference evidence="14" key="1">
    <citation type="journal article" date="2019" name="Int. J. Syst. Evol. Microbiol.">
        <title>The Global Catalogue of Microorganisms (GCM) 10K type strain sequencing project: providing services to taxonomists for standard genome sequencing and annotation.</title>
        <authorList>
            <consortium name="The Broad Institute Genomics Platform"/>
            <consortium name="The Broad Institute Genome Sequencing Center for Infectious Disease"/>
            <person name="Wu L."/>
            <person name="Ma J."/>
        </authorList>
    </citation>
    <scope>NUCLEOTIDE SEQUENCE [LARGE SCALE GENOMIC DNA]</scope>
    <source>
        <strain evidence="14">CGMCC-1.15741</strain>
    </source>
</reference>
<dbReference type="InterPro" id="IPR033175">
    <property type="entry name" value="PSD-A"/>
</dbReference>
<gene>
    <name evidence="13" type="ORF">ACFQDM_17475</name>
</gene>
<evidence type="ECO:0000256" key="6">
    <source>
        <dbReference type="ARBA" id="ARBA00023145"/>
    </source>
</evidence>
<keyword evidence="12" id="KW-0812">Transmembrane</keyword>
<evidence type="ECO:0000256" key="11">
    <source>
        <dbReference type="SAM" id="MobiDB-lite"/>
    </source>
</evidence>
<evidence type="ECO:0000256" key="9">
    <source>
        <dbReference type="ARBA" id="ARBA00023264"/>
    </source>
</evidence>
<dbReference type="PANTHER" id="PTHR35809:SF1">
    <property type="entry name" value="ARCHAETIDYLSERINE DECARBOXYLASE PROENZYME-RELATED"/>
    <property type="match status" value="1"/>
</dbReference>
<accession>A0ABW1SE31</accession>
<evidence type="ECO:0000313" key="13">
    <source>
        <dbReference type="EMBL" id="MFC6199870.1"/>
    </source>
</evidence>
<evidence type="ECO:0000256" key="3">
    <source>
        <dbReference type="ARBA" id="ARBA00022793"/>
    </source>
</evidence>
<keyword evidence="1" id="KW-1003">Cell membrane</keyword>
<keyword evidence="2" id="KW-0444">Lipid biosynthesis</keyword>
<keyword evidence="8" id="KW-0456">Lyase</keyword>
<evidence type="ECO:0000256" key="7">
    <source>
        <dbReference type="ARBA" id="ARBA00023209"/>
    </source>
</evidence>
<dbReference type="EMBL" id="JBHSSW010000066">
    <property type="protein sequence ID" value="MFC6199870.1"/>
    <property type="molecule type" value="Genomic_DNA"/>
</dbReference>
<feature type="compositionally biased region" description="Basic residues" evidence="11">
    <location>
        <begin position="319"/>
        <end position="335"/>
    </location>
</feature>
<evidence type="ECO:0000256" key="5">
    <source>
        <dbReference type="ARBA" id="ARBA00023136"/>
    </source>
</evidence>
<name>A0ABW1SE31_9PROT</name>
<keyword evidence="5 12" id="KW-0472">Membrane</keyword>
<keyword evidence="6" id="KW-0865">Zymogen</keyword>
<keyword evidence="10" id="KW-0670">Pyruvate</keyword>
<evidence type="ECO:0000256" key="10">
    <source>
        <dbReference type="ARBA" id="ARBA00023317"/>
    </source>
</evidence>
<evidence type="ECO:0000256" key="8">
    <source>
        <dbReference type="ARBA" id="ARBA00023239"/>
    </source>
</evidence>
<dbReference type="InterPro" id="IPR003817">
    <property type="entry name" value="PS_Dcarbxylase"/>
</dbReference>
<keyword evidence="12" id="KW-1133">Transmembrane helix</keyword>
<keyword evidence="4" id="KW-0443">Lipid metabolism</keyword>